<dbReference type="OrthoDB" id="9096700at2"/>
<organism evidence="2 4">
    <name type="scientific">Streptococcus pluranimalium</name>
    <dbReference type="NCBI Taxonomy" id="82348"/>
    <lineage>
        <taxon>Bacteria</taxon>
        <taxon>Bacillati</taxon>
        <taxon>Bacillota</taxon>
        <taxon>Bacilli</taxon>
        <taxon>Lactobacillales</taxon>
        <taxon>Streptococcaceae</taxon>
        <taxon>Streptococcus</taxon>
    </lineage>
</organism>
<dbReference type="AlphaFoldDB" id="A0A2L0D6V0"/>
<dbReference type="EMBL" id="CP025536">
    <property type="protein sequence ID" value="AUW97404.1"/>
    <property type="molecule type" value="Genomic_DNA"/>
</dbReference>
<keyword evidence="4" id="KW-1185">Reference proteome</keyword>
<proteinExistence type="predicted"/>
<evidence type="ECO:0000313" key="5">
    <source>
        <dbReference type="Proteomes" id="UP000255411"/>
    </source>
</evidence>
<dbReference type="PIRSF" id="PIRSF011474">
    <property type="entry name" value="Glucitol_operon_activator"/>
    <property type="match status" value="1"/>
</dbReference>
<dbReference type="KEGG" id="splr:C0J00_09990"/>
<dbReference type="Pfam" id="PF06923">
    <property type="entry name" value="GutM"/>
    <property type="match status" value="1"/>
</dbReference>
<protein>
    <submittedName>
        <fullName evidence="2">Transcriptional regulator</fullName>
    </submittedName>
</protein>
<keyword evidence="1" id="KW-0472">Membrane</keyword>
<evidence type="ECO:0000313" key="3">
    <source>
        <dbReference type="EMBL" id="AXJ14132.1"/>
    </source>
</evidence>
<keyword evidence="1" id="KW-1133">Transmembrane helix</keyword>
<reference evidence="2 4" key="3">
    <citation type="submission" date="2018-02" db="EMBL/GenBank/DDBJ databases">
        <title>Whole genome sequencing analysis of Streptococcus pluranimalium isolated from cattle infected mastitis in China.</title>
        <authorList>
            <person name="Zhang J.-R."/>
            <person name="Hu G.-Z."/>
        </authorList>
    </citation>
    <scope>NUCLEOTIDE SEQUENCE [LARGE SCALE GENOMIC DNA]</scope>
    <source>
        <strain evidence="2 4">TH11417</strain>
    </source>
</reference>
<gene>
    <name evidence="2" type="ORF">C0J00_09990</name>
    <name evidence="3" type="ORF">Sp14A_22500</name>
</gene>
<evidence type="ECO:0000313" key="2">
    <source>
        <dbReference type="EMBL" id="AUW97404.1"/>
    </source>
</evidence>
<dbReference type="RefSeq" id="WP_104968708.1">
    <property type="nucleotide sequence ID" value="NZ_CP022601.1"/>
</dbReference>
<reference evidence="3 5" key="1">
    <citation type="submission" date="2017-07" db="EMBL/GenBank/DDBJ databases">
        <title>Streptococcus pluranimalium as cause of bovine abortion.</title>
        <authorList>
            <person name="Rodriguez Campos S."/>
            <person name="Gobeli Brawand S."/>
            <person name="Brodard I."/>
            <person name="Rychener L."/>
            <person name="Perreten V."/>
        </authorList>
    </citation>
    <scope>NUCLEOTIDE SEQUENCE [LARGE SCALE GENOMIC DNA]</scope>
    <source>
        <strain evidence="3 5">14A0014</strain>
    </source>
</reference>
<dbReference type="Proteomes" id="UP000238956">
    <property type="component" value="Chromosome"/>
</dbReference>
<evidence type="ECO:0000256" key="1">
    <source>
        <dbReference type="SAM" id="Phobius"/>
    </source>
</evidence>
<dbReference type="Proteomes" id="UP000255411">
    <property type="component" value="Chromosome"/>
</dbReference>
<sequence length="159" mass="18208">MSPIVFLAMIIVMAYTLQIFLGFKQIKHFNSVYTELRRKGRVAIGRRSGKFKSGTIVMFAIDSKGKISAAKKIQGVTIGARFKDMPQYINHDLHYLDHYNPLVRQENKLTQIAIEDARDVFLTIEAGTYQEVPKSIPMIDWSLQIKSLLSRFKLTNKSL</sequence>
<dbReference type="GeneID" id="98394237"/>
<dbReference type="InterPro" id="IPR009693">
    <property type="entry name" value="Glucitol_operon_activator"/>
</dbReference>
<name>A0A2L0D6V0_9STRE</name>
<keyword evidence="1" id="KW-0812">Transmembrane</keyword>
<evidence type="ECO:0000313" key="4">
    <source>
        <dbReference type="Proteomes" id="UP000238956"/>
    </source>
</evidence>
<reference evidence="2 4" key="2">
    <citation type="submission" date="2017-12" db="EMBL/GenBank/DDBJ databases">
        <authorList>
            <person name="Hurst M.R.H."/>
        </authorList>
    </citation>
    <scope>NUCLEOTIDE SEQUENCE [LARGE SCALE GENOMIC DNA]</scope>
    <source>
        <strain evidence="2 4">TH11417</strain>
    </source>
</reference>
<feature type="transmembrane region" description="Helical" evidence="1">
    <location>
        <begin position="6"/>
        <end position="23"/>
    </location>
</feature>
<dbReference type="EMBL" id="CP022601">
    <property type="protein sequence ID" value="AXJ14132.1"/>
    <property type="molecule type" value="Genomic_DNA"/>
</dbReference>
<accession>A0A2L0D6V0</accession>